<keyword evidence="4" id="KW-0560">Oxidoreductase</keyword>
<dbReference type="Pfam" id="PF13450">
    <property type="entry name" value="NAD_binding_8"/>
    <property type="match status" value="1"/>
</dbReference>
<dbReference type="PANTHER" id="PTHR47470">
    <property type="entry name" value="CHOLESTEROL OXIDASE"/>
    <property type="match status" value="1"/>
</dbReference>
<dbReference type="OrthoDB" id="9974421at2759"/>
<evidence type="ECO:0000313" key="5">
    <source>
        <dbReference type="EMBL" id="CAB4016446.1"/>
    </source>
</evidence>
<dbReference type="PANTHER" id="PTHR47470:SF1">
    <property type="entry name" value="FAD-DEPENDENT OXIDOREDUCTASE 2 FAD BINDING DOMAIN-CONTAINING PROTEIN"/>
    <property type="match status" value="1"/>
</dbReference>
<dbReference type="InterPro" id="IPR036188">
    <property type="entry name" value="FAD/NAD-bd_sf"/>
</dbReference>
<dbReference type="Gene3D" id="3.50.50.60">
    <property type="entry name" value="FAD/NAD(P)-binding domain"/>
    <property type="match status" value="1"/>
</dbReference>
<keyword evidence="6" id="KW-1185">Reference proteome</keyword>
<evidence type="ECO:0000256" key="2">
    <source>
        <dbReference type="ARBA" id="ARBA00022630"/>
    </source>
</evidence>
<proteinExistence type="predicted"/>
<organism evidence="5 6">
    <name type="scientific">Paramuricea clavata</name>
    <name type="common">Red gorgonian</name>
    <name type="synonym">Violescent sea-whip</name>
    <dbReference type="NCBI Taxonomy" id="317549"/>
    <lineage>
        <taxon>Eukaryota</taxon>
        <taxon>Metazoa</taxon>
        <taxon>Cnidaria</taxon>
        <taxon>Anthozoa</taxon>
        <taxon>Octocorallia</taxon>
        <taxon>Malacalcyonacea</taxon>
        <taxon>Plexauridae</taxon>
        <taxon>Paramuricea</taxon>
    </lineage>
</organism>
<evidence type="ECO:0000313" key="6">
    <source>
        <dbReference type="Proteomes" id="UP001152795"/>
    </source>
</evidence>
<keyword evidence="2" id="KW-0285">Flavoprotein</keyword>
<dbReference type="SUPFAM" id="SSF51905">
    <property type="entry name" value="FAD/NAD(P)-binding domain"/>
    <property type="match status" value="1"/>
</dbReference>
<keyword evidence="3" id="KW-0274">FAD</keyword>
<accession>A0A7D9ER56</accession>
<dbReference type="EMBL" id="CACRXK020009120">
    <property type="protein sequence ID" value="CAB4016446.1"/>
    <property type="molecule type" value="Genomic_DNA"/>
</dbReference>
<evidence type="ECO:0000256" key="1">
    <source>
        <dbReference type="ARBA" id="ARBA00001974"/>
    </source>
</evidence>
<dbReference type="GO" id="GO:0016491">
    <property type="term" value="F:oxidoreductase activity"/>
    <property type="evidence" value="ECO:0007669"/>
    <property type="project" value="UniProtKB-KW"/>
</dbReference>
<dbReference type="InterPro" id="IPR052542">
    <property type="entry name" value="Cholesterol_Oxidase"/>
</dbReference>
<gene>
    <name evidence="5" type="ORF">PACLA_8A006074</name>
</gene>
<evidence type="ECO:0000256" key="3">
    <source>
        <dbReference type="ARBA" id="ARBA00022827"/>
    </source>
</evidence>
<reference evidence="5" key="1">
    <citation type="submission" date="2020-04" db="EMBL/GenBank/DDBJ databases">
        <authorList>
            <person name="Alioto T."/>
            <person name="Alioto T."/>
            <person name="Gomez Garrido J."/>
        </authorList>
    </citation>
    <scope>NUCLEOTIDE SEQUENCE</scope>
    <source>
        <strain evidence="5">A484AB</strain>
    </source>
</reference>
<protein>
    <submittedName>
        <fullName evidence="5">GMC family oxidoreductase</fullName>
    </submittedName>
</protein>
<comment type="caution">
    <text evidence="5">The sequence shown here is derived from an EMBL/GenBank/DDBJ whole genome shotgun (WGS) entry which is preliminary data.</text>
</comment>
<name>A0A7D9ER56_PARCT</name>
<evidence type="ECO:0000256" key="4">
    <source>
        <dbReference type="ARBA" id="ARBA00023002"/>
    </source>
</evidence>
<sequence length="111" mass="12486">MDPTKTNFPRLSSPTAELKPQYDVVVVGSGYGGSIAACRIASTGKSVCLLEKGKEWLPGEFAETFIHAERDLHVHFGAQKFHTELSFLKDFRMTENAILRKRLFKIAHNIH</sequence>
<comment type="cofactor">
    <cofactor evidence="1">
        <name>FAD</name>
        <dbReference type="ChEBI" id="CHEBI:57692"/>
    </cofactor>
</comment>
<dbReference type="AlphaFoldDB" id="A0A7D9ER56"/>
<dbReference type="Proteomes" id="UP001152795">
    <property type="component" value="Unassembled WGS sequence"/>
</dbReference>